<dbReference type="SUPFAM" id="SSF55073">
    <property type="entry name" value="Nucleotide cyclase"/>
    <property type="match status" value="1"/>
</dbReference>
<dbReference type="NCBIfam" id="TIGR00254">
    <property type="entry name" value="GGDEF"/>
    <property type="match status" value="1"/>
</dbReference>
<accession>A0AA91DMP1</accession>
<dbReference type="Proteomes" id="UP000077852">
    <property type="component" value="Unassembled WGS sequence"/>
</dbReference>
<dbReference type="InterPro" id="IPR029787">
    <property type="entry name" value="Nucleotide_cyclase"/>
</dbReference>
<dbReference type="EMBL" id="LVHG01000057">
    <property type="protein sequence ID" value="OAK61170.1"/>
    <property type="molecule type" value="Genomic_DNA"/>
</dbReference>
<dbReference type="SMART" id="SM00267">
    <property type="entry name" value="GGDEF"/>
    <property type="match status" value="1"/>
</dbReference>
<evidence type="ECO:0000259" key="2">
    <source>
        <dbReference type="PROSITE" id="PS50887"/>
    </source>
</evidence>
<organism evidence="3 4">
    <name type="scientific">Variovorax paradoxus</name>
    <dbReference type="NCBI Taxonomy" id="34073"/>
    <lineage>
        <taxon>Bacteria</taxon>
        <taxon>Pseudomonadati</taxon>
        <taxon>Pseudomonadota</taxon>
        <taxon>Betaproteobacteria</taxon>
        <taxon>Burkholderiales</taxon>
        <taxon>Comamonadaceae</taxon>
        <taxon>Variovorax</taxon>
    </lineage>
</organism>
<dbReference type="PROSITE" id="PS50887">
    <property type="entry name" value="GGDEF"/>
    <property type="match status" value="1"/>
</dbReference>
<dbReference type="PROSITE" id="PS50883">
    <property type="entry name" value="EAL"/>
    <property type="match status" value="1"/>
</dbReference>
<comment type="caution">
    <text evidence="3">The sequence shown here is derived from an EMBL/GenBank/DDBJ whole genome shotgun (WGS) entry which is preliminary data.</text>
</comment>
<protein>
    <submittedName>
        <fullName evidence="3">Diguanylate cyclase</fullName>
    </submittedName>
</protein>
<dbReference type="GO" id="GO:0071111">
    <property type="term" value="F:cyclic-guanylate-specific phosphodiesterase activity"/>
    <property type="evidence" value="ECO:0007669"/>
    <property type="project" value="InterPro"/>
</dbReference>
<dbReference type="Pfam" id="PF00990">
    <property type="entry name" value="GGDEF"/>
    <property type="match status" value="1"/>
</dbReference>
<dbReference type="InterPro" id="IPR043128">
    <property type="entry name" value="Rev_trsase/Diguanyl_cyclase"/>
</dbReference>
<evidence type="ECO:0000259" key="1">
    <source>
        <dbReference type="PROSITE" id="PS50883"/>
    </source>
</evidence>
<dbReference type="InterPro" id="IPR000160">
    <property type="entry name" value="GGDEF_dom"/>
</dbReference>
<name>A0AA91DMP1_VARPD</name>
<dbReference type="SUPFAM" id="SSF141868">
    <property type="entry name" value="EAL domain-like"/>
    <property type="match status" value="1"/>
</dbReference>
<dbReference type="InterPro" id="IPR001633">
    <property type="entry name" value="EAL_dom"/>
</dbReference>
<gene>
    <name evidence="3" type="ORF">A3K87_21950</name>
</gene>
<feature type="domain" description="EAL" evidence="1">
    <location>
        <begin position="180"/>
        <end position="434"/>
    </location>
</feature>
<evidence type="ECO:0000313" key="3">
    <source>
        <dbReference type="EMBL" id="OAK61170.1"/>
    </source>
</evidence>
<dbReference type="CDD" id="cd01948">
    <property type="entry name" value="EAL"/>
    <property type="match status" value="1"/>
</dbReference>
<feature type="domain" description="GGDEF" evidence="2">
    <location>
        <begin position="39"/>
        <end position="171"/>
    </location>
</feature>
<dbReference type="CDD" id="cd01949">
    <property type="entry name" value="GGDEF"/>
    <property type="match status" value="1"/>
</dbReference>
<dbReference type="PANTHER" id="PTHR33121">
    <property type="entry name" value="CYCLIC DI-GMP PHOSPHODIESTERASE PDEF"/>
    <property type="match status" value="1"/>
</dbReference>
<dbReference type="PANTHER" id="PTHR33121:SF70">
    <property type="entry name" value="SIGNALING PROTEIN YKOW"/>
    <property type="match status" value="1"/>
</dbReference>
<proteinExistence type="predicted"/>
<dbReference type="AlphaFoldDB" id="A0AA91DMP1"/>
<dbReference type="SMART" id="SM00052">
    <property type="entry name" value="EAL"/>
    <property type="match status" value="1"/>
</dbReference>
<dbReference type="InterPro" id="IPR035919">
    <property type="entry name" value="EAL_sf"/>
</dbReference>
<dbReference type="Pfam" id="PF00563">
    <property type="entry name" value="EAL"/>
    <property type="match status" value="1"/>
</dbReference>
<dbReference type="InterPro" id="IPR050706">
    <property type="entry name" value="Cyclic-di-GMP_PDE-like"/>
</dbReference>
<dbReference type="Gene3D" id="3.20.20.450">
    <property type="entry name" value="EAL domain"/>
    <property type="match status" value="1"/>
</dbReference>
<dbReference type="Gene3D" id="3.30.70.270">
    <property type="match status" value="1"/>
</dbReference>
<reference evidence="3 4" key="1">
    <citation type="submission" date="2016-03" db="EMBL/GenBank/DDBJ databases">
        <title>Genome sequence of Variovorax paradoxus KB5.</title>
        <authorList>
            <person name="Jeong H."/>
            <person name="Hong C.E."/>
            <person name="Jo S.H."/>
            <person name="Park J.M."/>
        </authorList>
    </citation>
    <scope>NUCLEOTIDE SEQUENCE [LARGE SCALE GENOMIC DNA]</scope>
    <source>
        <strain evidence="3 4">KB5</strain>
    </source>
</reference>
<evidence type="ECO:0000313" key="4">
    <source>
        <dbReference type="Proteomes" id="UP000077852"/>
    </source>
</evidence>
<sequence length="459" mass="50211">MSIKQPPVSLPSHYDGSARLPPDEVLRPLMDDWARAGKRLAAVCYLDVDRFAELNDRLGMIAGNAALEEVARRIKAQLPRESVMARVGGDEFAAVFAGLGTSQCAQVLERIQNALAEPWTWRDQTASIDASIGAMMLDSNGPPPEIALRQAQHAAFFAKRAADGKVHYFDAPQARADEQVVRERQRIQEGLLQGEFFLVYQPKVDMRRGEVVGVEALIRWQHPERGLLPPIQFVPLIEDDALVEQVGDWAIATALWQAHQWRLAGLQVSVSVNVAPRHMMRWDFVDRLARHLSQFPKLGAGMLELEILETTAISQFANVALFVEACKALGVGVTIDDFGTGYSSLTYLRQLPVSAVKIDQSFVRGMLDNAQDRAIVQGILALLHALGLTAVAEGVETVKQGEALLAMGCTLAQGYGIAMPMAAKDIVKWVAAYESAPLWGRDTTPDEPVPAPLAEPPTA</sequence>